<dbReference type="RefSeq" id="XP_017294284.1">
    <property type="nucleotide sequence ID" value="XM_017438795.3"/>
</dbReference>
<evidence type="ECO:0000256" key="2">
    <source>
        <dbReference type="ARBA" id="ARBA00004434"/>
    </source>
</evidence>
<feature type="region of interest" description="Disordered" evidence="17">
    <location>
        <begin position="21"/>
        <end position="61"/>
    </location>
</feature>
<sequence>MLSRLSRFGLALPRSLSVPPARFVSQSKPSGGAGSAAVTEVHRPHESTEHGEVNPFAKNPDYHGFSSDTAEDDWNMKVVFFMGVSVFIVFGGVFTHYLPDQLMFQWARREAERLIVLREKEGLPIISENYYDPNKIILPPPADE</sequence>
<keyword evidence="20" id="KW-1185">Reference proteome</keyword>
<dbReference type="InterPro" id="IPR019329">
    <property type="entry name" value="NADH_UbQ_OxRdtase_ESSS_su"/>
</dbReference>
<evidence type="ECO:0000256" key="7">
    <source>
        <dbReference type="ARBA" id="ARBA00022692"/>
    </source>
</evidence>
<organism evidence="19 20">
    <name type="scientific">Kryptolebias marmoratus</name>
    <name type="common">Mangrove killifish</name>
    <name type="synonym">Rivulus marmoratus</name>
    <dbReference type="NCBI Taxonomy" id="37003"/>
    <lineage>
        <taxon>Eukaryota</taxon>
        <taxon>Metazoa</taxon>
        <taxon>Chordata</taxon>
        <taxon>Craniata</taxon>
        <taxon>Vertebrata</taxon>
        <taxon>Euteleostomi</taxon>
        <taxon>Actinopterygii</taxon>
        <taxon>Neopterygii</taxon>
        <taxon>Teleostei</taxon>
        <taxon>Neoteleostei</taxon>
        <taxon>Acanthomorphata</taxon>
        <taxon>Ovalentaria</taxon>
        <taxon>Atherinomorphae</taxon>
        <taxon>Cyprinodontiformes</taxon>
        <taxon>Rivulidae</taxon>
        <taxon>Kryptolebias</taxon>
    </lineage>
</organism>
<evidence type="ECO:0000256" key="18">
    <source>
        <dbReference type="SAM" id="Phobius"/>
    </source>
</evidence>
<keyword evidence="12" id="KW-0496">Mitochondrion</keyword>
<accession>A0A3Q3ANN0</accession>
<evidence type="ECO:0000256" key="4">
    <source>
        <dbReference type="ARBA" id="ARBA00018632"/>
    </source>
</evidence>
<dbReference type="PANTHER" id="PTHR13327:SF0">
    <property type="entry name" value="NADH DEHYDROGENASE [UBIQUINONE] 1 BETA SUBCOMPLEX SUBUNIT 11, MITOCHONDRIAL"/>
    <property type="match status" value="1"/>
</dbReference>
<comment type="function">
    <text evidence="1">Accessory subunit of the mitochondrial membrane respiratory chain NADH dehydrogenase (Complex I), that is believed not to be involved in catalysis. Complex I functions in the transfer of electrons from NADH to the respiratory chain. The immediate electron acceptor for the enzyme is believed to be ubiquinone.</text>
</comment>
<evidence type="ECO:0000256" key="12">
    <source>
        <dbReference type="ARBA" id="ARBA00023128"/>
    </source>
</evidence>
<dbReference type="Pfam" id="PF10183">
    <property type="entry name" value="ESSS"/>
    <property type="match status" value="1"/>
</dbReference>
<evidence type="ECO:0000256" key="11">
    <source>
        <dbReference type="ARBA" id="ARBA00022989"/>
    </source>
</evidence>
<comment type="subcellular location">
    <subcellularLocation>
        <location evidence="2">Mitochondrion inner membrane</location>
        <topology evidence="2">Single-pass membrane protein</topology>
    </subcellularLocation>
</comment>
<evidence type="ECO:0000256" key="6">
    <source>
        <dbReference type="ARBA" id="ARBA00022660"/>
    </source>
</evidence>
<comment type="subunit">
    <text evidence="16">Complex I is composed of 45 different subunits. Interacts with BCAP31.</text>
</comment>
<keyword evidence="13 18" id="KW-0472">Membrane</keyword>
<dbReference type="AlphaFoldDB" id="A0A3Q3ANN0"/>
<dbReference type="OMA" id="DEWNMKL"/>
<evidence type="ECO:0000256" key="14">
    <source>
        <dbReference type="ARBA" id="ARBA00030753"/>
    </source>
</evidence>
<dbReference type="GO" id="GO:0007507">
    <property type="term" value="P:heart development"/>
    <property type="evidence" value="ECO:0007669"/>
    <property type="project" value="Ensembl"/>
</dbReference>
<dbReference type="Proteomes" id="UP000264800">
    <property type="component" value="Unplaced"/>
</dbReference>
<keyword evidence="9" id="KW-0809">Transit peptide</keyword>
<protein>
    <recommendedName>
        <fullName evidence="4">NADH dehydrogenase [ubiquinone] 1 beta subcomplex subunit 11, mitochondrial</fullName>
    </recommendedName>
    <alternativeName>
        <fullName evidence="15">Complex I-ESSS</fullName>
    </alternativeName>
    <alternativeName>
        <fullName evidence="14">NADH-ubiquinone oxidoreductase ESSS subunit</fullName>
    </alternativeName>
</protein>
<evidence type="ECO:0000256" key="8">
    <source>
        <dbReference type="ARBA" id="ARBA00022792"/>
    </source>
</evidence>
<evidence type="ECO:0000256" key="17">
    <source>
        <dbReference type="SAM" id="MobiDB-lite"/>
    </source>
</evidence>
<evidence type="ECO:0000256" key="10">
    <source>
        <dbReference type="ARBA" id="ARBA00022982"/>
    </source>
</evidence>
<dbReference type="GeneTree" id="ENSGT00390000003022"/>
<dbReference type="GO" id="GO:0005743">
    <property type="term" value="C:mitochondrial inner membrane"/>
    <property type="evidence" value="ECO:0007669"/>
    <property type="project" value="UniProtKB-SubCell"/>
</dbReference>
<evidence type="ECO:0000256" key="15">
    <source>
        <dbReference type="ARBA" id="ARBA00031387"/>
    </source>
</evidence>
<evidence type="ECO:0000256" key="16">
    <source>
        <dbReference type="ARBA" id="ARBA00046528"/>
    </source>
</evidence>
<comment type="similarity">
    <text evidence="3">Belongs to the complex I NDUFB11 subunit family.</text>
</comment>
<evidence type="ECO:0000256" key="1">
    <source>
        <dbReference type="ARBA" id="ARBA00003195"/>
    </source>
</evidence>
<keyword evidence="5" id="KW-0813">Transport</keyword>
<reference evidence="19" key="2">
    <citation type="submission" date="2025-09" db="UniProtKB">
        <authorList>
            <consortium name="Ensembl"/>
        </authorList>
    </citation>
    <scope>IDENTIFICATION</scope>
</reference>
<feature type="compositionally biased region" description="Basic and acidic residues" evidence="17">
    <location>
        <begin position="40"/>
        <end position="52"/>
    </location>
</feature>
<dbReference type="CTD" id="54539"/>
<dbReference type="PANTHER" id="PTHR13327">
    <property type="entry name" value="NADH-UBIQUINONE OXIDOREDUCTASE ESSS SUBUNIT, MITOCHONDRIAL PRECURSOR"/>
    <property type="match status" value="1"/>
</dbReference>
<keyword evidence="6" id="KW-0679">Respiratory chain</keyword>
<dbReference type="GeneID" id="108249407"/>
<keyword evidence="11 18" id="KW-1133">Transmembrane helix</keyword>
<evidence type="ECO:0000256" key="5">
    <source>
        <dbReference type="ARBA" id="ARBA00022448"/>
    </source>
</evidence>
<reference evidence="19" key="1">
    <citation type="submission" date="2025-08" db="UniProtKB">
        <authorList>
            <consortium name="Ensembl"/>
        </authorList>
    </citation>
    <scope>IDENTIFICATION</scope>
</reference>
<proteinExistence type="inferred from homology"/>
<keyword evidence="8" id="KW-0999">Mitochondrion inner membrane</keyword>
<evidence type="ECO:0000256" key="9">
    <source>
        <dbReference type="ARBA" id="ARBA00022946"/>
    </source>
</evidence>
<dbReference type="GO" id="GO:0001944">
    <property type="term" value="P:vasculature development"/>
    <property type="evidence" value="ECO:0007669"/>
    <property type="project" value="Ensembl"/>
</dbReference>
<dbReference type="KEGG" id="kmr:108249407"/>
<evidence type="ECO:0000313" key="19">
    <source>
        <dbReference type="Ensembl" id="ENSKMAP00000017940.1"/>
    </source>
</evidence>
<dbReference type="Ensembl" id="ENSKMAT00000018191.1">
    <property type="protein sequence ID" value="ENSKMAP00000017940.1"/>
    <property type="gene ID" value="ENSKMAG00000013375.1"/>
</dbReference>
<dbReference type="STRING" id="37003.ENSKMAP00000017940"/>
<evidence type="ECO:0000313" key="20">
    <source>
        <dbReference type="Proteomes" id="UP000264800"/>
    </source>
</evidence>
<keyword evidence="10" id="KW-0249">Electron transport</keyword>
<feature type="transmembrane region" description="Helical" evidence="18">
    <location>
        <begin position="78"/>
        <end position="99"/>
    </location>
</feature>
<keyword evidence="7 18" id="KW-0812">Transmembrane</keyword>
<dbReference type="OrthoDB" id="5917019at2759"/>
<evidence type="ECO:0000256" key="3">
    <source>
        <dbReference type="ARBA" id="ARBA00008915"/>
    </source>
</evidence>
<evidence type="ECO:0000256" key="13">
    <source>
        <dbReference type="ARBA" id="ARBA00023136"/>
    </source>
</evidence>
<name>A0A3Q3ANN0_KRYMA</name>